<dbReference type="Gene3D" id="3.40.50.1820">
    <property type="entry name" value="alpha/beta hydrolase"/>
    <property type="match status" value="1"/>
</dbReference>
<comment type="caution">
    <text evidence="2">The sequence shown here is derived from an EMBL/GenBank/DDBJ whole genome shotgun (WGS) entry which is preliminary data.</text>
</comment>
<dbReference type="PANTHER" id="PTHR37017:SF8">
    <property type="entry name" value="AB HYDROLASE-1 DOMAIN-CONTAINING PROTEIN"/>
    <property type="match status" value="1"/>
</dbReference>
<dbReference type="InterPro" id="IPR052897">
    <property type="entry name" value="Sec-Metab_Biosynth_Hydrolase"/>
</dbReference>
<dbReference type="AlphaFoldDB" id="A0A1Q5Q992"/>
<proteinExistence type="predicted"/>
<sequence>MSQTKPYIVLVPGAWHTPVHYQELTALLEEAGYPVKTTKLPSVASNQLNKESVVRDSNTIREKLLLPLLDEGKDVILLMHSYGGCPGAAAAKGLGKTERKTGRSIIGLVFLAAFLAREGNSLLSALHGKFDRWVVINDETGQLDVENPIQVFYHDVPRDKASIAAKEIKLHSKASLSTPSTPSAWGDSDFDGRRAYIRALDDRAILPVTQEMMLKYSGVEWKVREMNTSHSPFLPRPRETADIILDIISEL</sequence>
<dbReference type="OrthoDB" id="408373at2759"/>
<dbReference type="PANTHER" id="PTHR37017">
    <property type="entry name" value="AB HYDROLASE-1 DOMAIN-CONTAINING PROTEIN-RELATED"/>
    <property type="match status" value="1"/>
</dbReference>
<dbReference type="Pfam" id="PF12697">
    <property type="entry name" value="Abhydrolase_6"/>
    <property type="match status" value="1"/>
</dbReference>
<protein>
    <recommendedName>
        <fullName evidence="1">AB hydrolase-1 domain-containing protein</fullName>
    </recommendedName>
</protein>
<dbReference type="InterPro" id="IPR029058">
    <property type="entry name" value="AB_hydrolase_fold"/>
</dbReference>
<dbReference type="SUPFAM" id="SSF53474">
    <property type="entry name" value="alpha/beta-Hydrolases"/>
    <property type="match status" value="1"/>
</dbReference>
<accession>A0A1Q5Q992</accession>
<feature type="domain" description="AB hydrolase-1" evidence="1">
    <location>
        <begin position="8"/>
        <end position="242"/>
    </location>
</feature>
<organism evidence="2 3">
    <name type="scientific">Talaromyces atroroseus</name>
    <dbReference type="NCBI Taxonomy" id="1441469"/>
    <lineage>
        <taxon>Eukaryota</taxon>
        <taxon>Fungi</taxon>
        <taxon>Dikarya</taxon>
        <taxon>Ascomycota</taxon>
        <taxon>Pezizomycotina</taxon>
        <taxon>Eurotiomycetes</taxon>
        <taxon>Eurotiomycetidae</taxon>
        <taxon>Eurotiales</taxon>
        <taxon>Trichocomaceae</taxon>
        <taxon>Talaromyces</taxon>
        <taxon>Talaromyces sect. Trachyspermi</taxon>
    </lineage>
</organism>
<reference evidence="2 3" key="1">
    <citation type="submission" date="2015-06" db="EMBL/GenBank/DDBJ databases">
        <title>Talaromyces atroroseus IBT 11181 draft genome.</title>
        <authorList>
            <person name="Rasmussen K.B."/>
            <person name="Rasmussen S."/>
            <person name="Petersen B."/>
            <person name="Sicheritz-Ponten T."/>
            <person name="Mortensen U.H."/>
            <person name="Thrane U."/>
        </authorList>
    </citation>
    <scope>NUCLEOTIDE SEQUENCE [LARGE SCALE GENOMIC DNA]</scope>
    <source>
        <strain evidence="2 3">IBT 11181</strain>
    </source>
</reference>
<dbReference type="Proteomes" id="UP000214365">
    <property type="component" value="Unassembled WGS sequence"/>
</dbReference>
<dbReference type="EMBL" id="LFMY01000005">
    <property type="protein sequence ID" value="OKL60697.1"/>
    <property type="molecule type" value="Genomic_DNA"/>
</dbReference>
<dbReference type="RefSeq" id="XP_020120818.1">
    <property type="nucleotide sequence ID" value="XM_020266559.1"/>
</dbReference>
<evidence type="ECO:0000259" key="1">
    <source>
        <dbReference type="Pfam" id="PF12697"/>
    </source>
</evidence>
<evidence type="ECO:0000313" key="2">
    <source>
        <dbReference type="EMBL" id="OKL60697.1"/>
    </source>
</evidence>
<evidence type="ECO:0000313" key="3">
    <source>
        <dbReference type="Proteomes" id="UP000214365"/>
    </source>
</evidence>
<dbReference type="GeneID" id="31004011"/>
<gene>
    <name evidence="2" type="ORF">UA08_04256</name>
</gene>
<keyword evidence="3" id="KW-1185">Reference proteome</keyword>
<dbReference type="STRING" id="1441469.A0A1Q5Q992"/>
<dbReference type="InterPro" id="IPR000073">
    <property type="entry name" value="AB_hydrolase_1"/>
</dbReference>
<name>A0A1Q5Q992_TALAT</name>